<comment type="caution">
    <text evidence="3">The sequence shown here is derived from an EMBL/GenBank/DDBJ whole genome shotgun (WGS) entry which is preliminary data.</text>
</comment>
<sequence>MRIRLPLAAGALLASLSLASCAADASPQSAPTSPAATQTTEPAPAATATSAPPEKSTPEPVADPTCETIISSGTAEALTEQGWTSKQEEFRIGETLVEEGLLCMWADFSTASDHGQMYAWGPISAPSAETAMAGLQRDGWLRSSAGGRQYFTEDPAYALATDSDGFGMTYEFGDGWVKFADTKQSLLLIDWEG</sequence>
<dbReference type="RefSeq" id="WP_206823660.1">
    <property type="nucleotide sequence ID" value="NZ_JAEMWU010000001.1"/>
</dbReference>
<feature type="signal peptide" evidence="2">
    <location>
        <begin position="1"/>
        <end position="22"/>
    </location>
</feature>
<name>A0A939DXN4_9MICO</name>
<proteinExistence type="predicted"/>
<feature type="chain" id="PRO_5038429642" description="Nitrate ABC transporter substrate-binding protein" evidence="2">
    <location>
        <begin position="23"/>
        <end position="193"/>
    </location>
</feature>
<reference evidence="3" key="1">
    <citation type="submission" date="2020-12" db="EMBL/GenBank/DDBJ databases">
        <title>PHA producing bacteria isolated from mangrove.</title>
        <authorList>
            <person name="Zheng W."/>
            <person name="Yu S."/>
            <person name="Huang Y."/>
        </authorList>
    </citation>
    <scope>NUCLEOTIDE SEQUENCE</scope>
    <source>
        <strain evidence="3">GN8-5</strain>
    </source>
</reference>
<organism evidence="3 4">
    <name type="scientific">Microbacterium esteraromaticum</name>
    <dbReference type="NCBI Taxonomy" id="57043"/>
    <lineage>
        <taxon>Bacteria</taxon>
        <taxon>Bacillati</taxon>
        <taxon>Actinomycetota</taxon>
        <taxon>Actinomycetes</taxon>
        <taxon>Micrococcales</taxon>
        <taxon>Microbacteriaceae</taxon>
        <taxon>Microbacterium</taxon>
    </lineage>
</organism>
<accession>A0A939DXN4</accession>
<evidence type="ECO:0000256" key="2">
    <source>
        <dbReference type="SAM" id="SignalP"/>
    </source>
</evidence>
<evidence type="ECO:0000313" key="4">
    <source>
        <dbReference type="Proteomes" id="UP000664385"/>
    </source>
</evidence>
<evidence type="ECO:0008006" key="5">
    <source>
        <dbReference type="Google" id="ProtNLM"/>
    </source>
</evidence>
<keyword evidence="2" id="KW-0732">Signal</keyword>
<feature type="compositionally biased region" description="Low complexity" evidence="1">
    <location>
        <begin position="24"/>
        <end position="54"/>
    </location>
</feature>
<evidence type="ECO:0000313" key="3">
    <source>
        <dbReference type="EMBL" id="MBN8205908.1"/>
    </source>
</evidence>
<dbReference type="AlphaFoldDB" id="A0A939DXN4"/>
<evidence type="ECO:0000256" key="1">
    <source>
        <dbReference type="SAM" id="MobiDB-lite"/>
    </source>
</evidence>
<dbReference type="PROSITE" id="PS51257">
    <property type="entry name" value="PROKAR_LIPOPROTEIN"/>
    <property type="match status" value="1"/>
</dbReference>
<protein>
    <recommendedName>
        <fullName evidence="5">Nitrate ABC transporter substrate-binding protein</fullName>
    </recommendedName>
</protein>
<feature type="region of interest" description="Disordered" evidence="1">
    <location>
        <begin position="24"/>
        <end position="65"/>
    </location>
</feature>
<gene>
    <name evidence="3" type="ORF">JF543_08025</name>
</gene>
<dbReference type="Proteomes" id="UP000664385">
    <property type="component" value="Unassembled WGS sequence"/>
</dbReference>
<dbReference type="EMBL" id="JAEMWU010000001">
    <property type="protein sequence ID" value="MBN8205908.1"/>
    <property type="molecule type" value="Genomic_DNA"/>
</dbReference>